<gene>
    <name evidence="2" type="ORF">C7374_1216</name>
</gene>
<dbReference type="AlphaFoldDB" id="A0A364JRU7"/>
<dbReference type="EMBL" id="QLMK01000021">
    <property type="protein sequence ID" value="RAK25621.1"/>
    <property type="molecule type" value="Genomic_DNA"/>
</dbReference>
<keyword evidence="1" id="KW-0812">Transmembrane</keyword>
<keyword evidence="1" id="KW-0472">Membrane</keyword>
<feature type="transmembrane region" description="Helical" evidence="1">
    <location>
        <begin position="41"/>
        <end position="60"/>
    </location>
</feature>
<name>A0A364JRU7_9HYPH</name>
<evidence type="ECO:0000313" key="2">
    <source>
        <dbReference type="EMBL" id="RAK25621.1"/>
    </source>
</evidence>
<evidence type="ECO:0000313" key="3">
    <source>
        <dbReference type="Proteomes" id="UP000249453"/>
    </source>
</evidence>
<comment type="caution">
    <text evidence="2">The sequence shown here is derived from an EMBL/GenBank/DDBJ whole genome shotgun (WGS) entry which is preliminary data.</text>
</comment>
<evidence type="ECO:0000256" key="1">
    <source>
        <dbReference type="SAM" id="Phobius"/>
    </source>
</evidence>
<sequence>MVDKTNNKSPALAAILILLGFGILAYFVPMIMLALGEYSQILAVIFPIIFVLSFFAVFWLRALNQRKRD</sequence>
<reference evidence="2 3" key="1">
    <citation type="submission" date="2018-06" db="EMBL/GenBank/DDBJ databases">
        <title>Genomic Encyclopedia of Type Strains, Phase IV (KMG-IV): sequencing the most valuable type-strain genomes for metagenomic binning, comparative biology and taxonomic classification.</title>
        <authorList>
            <person name="Goeker M."/>
        </authorList>
    </citation>
    <scope>NUCLEOTIDE SEQUENCE [LARGE SCALE GENOMIC DNA]</scope>
    <source>
        <strain evidence="2 3">DSM 26720</strain>
    </source>
</reference>
<organism evidence="2 3">
    <name type="scientific">Falsochrobactrum ovis</name>
    <dbReference type="NCBI Taxonomy" id="1293442"/>
    <lineage>
        <taxon>Bacteria</taxon>
        <taxon>Pseudomonadati</taxon>
        <taxon>Pseudomonadota</taxon>
        <taxon>Alphaproteobacteria</taxon>
        <taxon>Hyphomicrobiales</taxon>
        <taxon>Brucellaceae</taxon>
        <taxon>Falsochrobactrum</taxon>
    </lineage>
</organism>
<dbReference type="Proteomes" id="UP000249453">
    <property type="component" value="Unassembled WGS sequence"/>
</dbReference>
<keyword evidence="1" id="KW-1133">Transmembrane helix</keyword>
<protein>
    <submittedName>
        <fullName evidence="2">Uncharacterized protein</fullName>
    </submittedName>
</protein>
<proteinExistence type="predicted"/>
<keyword evidence="3" id="KW-1185">Reference proteome</keyword>
<feature type="transmembrane region" description="Helical" evidence="1">
    <location>
        <begin position="12"/>
        <end position="35"/>
    </location>
</feature>
<dbReference type="RefSeq" id="WP_210205147.1">
    <property type="nucleotide sequence ID" value="NZ_JBHEEY010000021.1"/>
</dbReference>
<accession>A0A364JRU7</accession>